<accession>A0ABT2TH80</accession>
<protein>
    <submittedName>
        <fullName evidence="1">Uncharacterized protein</fullName>
    </submittedName>
</protein>
<organism evidence="1 2">
    <name type="scientific">Brotonthovivens ammoniilytica</name>
    <dbReference type="NCBI Taxonomy" id="2981725"/>
    <lineage>
        <taxon>Bacteria</taxon>
        <taxon>Bacillati</taxon>
        <taxon>Bacillota</taxon>
        <taxon>Clostridia</taxon>
        <taxon>Lachnospirales</taxon>
        <taxon>Lachnospiraceae</taxon>
        <taxon>Brotonthovivens</taxon>
    </lineage>
</organism>
<comment type="caution">
    <text evidence="1">The sequence shown here is derived from an EMBL/GenBank/DDBJ whole genome shotgun (WGS) entry which is preliminary data.</text>
</comment>
<proteinExistence type="predicted"/>
<keyword evidence="2" id="KW-1185">Reference proteome</keyword>
<sequence length="108" mass="12758">MDAYIKKIYDMLYSPIISPYNLLENAKLENYSYVKYFTNEEGLVAEMQCEIPGEGESTFYYQFDKKDYLQRIYQNTMETENIVFSREDAVETAKEEYYSNKAAIGKIC</sequence>
<name>A0ABT2TH80_9FIRM</name>
<dbReference type="EMBL" id="JAOQJQ010000001">
    <property type="protein sequence ID" value="MCU6761540.1"/>
    <property type="molecule type" value="Genomic_DNA"/>
</dbReference>
<evidence type="ECO:0000313" key="1">
    <source>
        <dbReference type="EMBL" id="MCU6761540.1"/>
    </source>
</evidence>
<dbReference type="RefSeq" id="WP_158424336.1">
    <property type="nucleotide sequence ID" value="NZ_JAOQJQ010000001.1"/>
</dbReference>
<gene>
    <name evidence="1" type="ORF">OCV88_04185</name>
</gene>
<reference evidence="1 2" key="1">
    <citation type="journal article" date="2021" name="ISME Commun">
        <title>Automated analysis of genomic sequences facilitates high-throughput and comprehensive description of bacteria.</title>
        <authorList>
            <person name="Hitch T.C.A."/>
        </authorList>
    </citation>
    <scope>NUCLEOTIDE SEQUENCE [LARGE SCALE GENOMIC DNA]</scope>
    <source>
        <strain evidence="1 2">Sanger_109</strain>
    </source>
</reference>
<dbReference type="Proteomes" id="UP001652442">
    <property type="component" value="Unassembled WGS sequence"/>
</dbReference>
<evidence type="ECO:0000313" key="2">
    <source>
        <dbReference type="Proteomes" id="UP001652442"/>
    </source>
</evidence>